<dbReference type="Proteomes" id="UP000215196">
    <property type="component" value="Chromosome 1"/>
</dbReference>
<dbReference type="EMBL" id="LT906465">
    <property type="protein sequence ID" value="SNV31994.1"/>
    <property type="molecule type" value="Genomic_DNA"/>
</dbReference>
<dbReference type="KEGG" id="ctak:4412677_00088"/>
<evidence type="ECO:0000313" key="1">
    <source>
        <dbReference type="EMBL" id="SNV31994.1"/>
    </source>
</evidence>
<reference evidence="1 2" key="1">
    <citation type="submission" date="2017-06" db="EMBL/GenBank/DDBJ databases">
        <authorList>
            <consortium name="Pathogen Informatics"/>
        </authorList>
    </citation>
    <scope>NUCLEOTIDE SEQUENCE [LARGE SCALE GENOMIC DNA]</scope>
    <source>
        <strain evidence="1 2">NCTC13490</strain>
    </source>
</reference>
<proteinExistence type="predicted"/>
<accession>A0A239WEE8</accession>
<protein>
    <submittedName>
        <fullName evidence="1">Uncharacterized protein</fullName>
    </submittedName>
</protein>
<name>A0A239WEE8_9FLAO</name>
<sequence length="315" mass="36959">MKVFFSKEFLSAFLSKPSYISVADQFLDSLLNSYSEIEIIQEGTNTTEEFSKSELRLRYGISGDSRKFILSENIEKDLACTPENQLSLFFTAETIDKSLLKMANIIVFTISDYEEKIIQFKRDLSFGFILNSQKDWDKLKIANSSLVKNHLEKLTVLDPYIFADYYKSGKVENLERPFLFIINKIAEEESLRNLEVFTITEEFDNNRRSNISYARDIRAIIDFLDEILPAESSFKVIDNGKVNRSSKFDFHDRNIFSNLFILKVGIGFTEKYNDYTNSEVECYSIFDKWGHDLIRHRKRMVSKYLQTMRPQIYSR</sequence>
<organism evidence="1 2">
    <name type="scientific">Chryseobacterium taklimakanense</name>
    <dbReference type="NCBI Taxonomy" id="536441"/>
    <lineage>
        <taxon>Bacteria</taxon>
        <taxon>Pseudomonadati</taxon>
        <taxon>Bacteroidota</taxon>
        <taxon>Flavobacteriia</taxon>
        <taxon>Flavobacteriales</taxon>
        <taxon>Weeksellaceae</taxon>
        <taxon>Chryseobacterium group</taxon>
        <taxon>Chryseobacterium</taxon>
    </lineage>
</organism>
<dbReference type="AlphaFoldDB" id="A0A239WEE8"/>
<gene>
    <name evidence="1" type="ORF">SAMEA4412677_00088</name>
</gene>
<evidence type="ECO:0000313" key="2">
    <source>
        <dbReference type="Proteomes" id="UP000215196"/>
    </source>
</evidence>
<dbReference type="RefSeq" id="WP_095069343.1">
    <property type="nucleotide sequence ID" value="NZ_LT906465.1"/>
</dbReference>
<keyword evidence="2" id="KW-1185">Reference proteome</keyword>